<dbReference type="InterPro" id="IPR001452">
    <property type="entry name" value="SH3_domain"/>
</dbReference>
<dbReference type="InterPro" id="IPR031359">
    <property type="entry name" value="NACHT_N"/>
</dbReference>
<dbReference type="Gene3D" id="1.20.5.340">
    <property type="match status" value="6"/>
</dbReference>
<proteinExistence type="predicted"/>
<dbReference type="RefSeq" id="XP_040644532.1">
    <property type="nucleotide sequence ID" value="XM_040792565.1"/>
</dbReference>
<dbReference type="SUPFAM" id="SSF50044">
    <property type="entry name" value="SH3-domain"/>
    <property type="match status" value="1"/>
</dbReference>
<evidence type="ECO:0000313" key="5">
    <source>
        <dbReference type="EMBL" id="KXG45996.1"/>
    </source>
</evidence>
<name>A0A135LAL2_PENPA</name>
<evidence type="ECO:0000256" key="3">
    <source>
        <dbReference type="PROSITE-ProRule" id="PRU00192"/>
    </source>
</evidence>
<dbReference type="InterPro" id="IPR056884">
    <property type="entry name" value="NPHP3-like_N"/>
</dbReference>
<dbReference type="GeneID" id="63707865"/>
<gene>
    <name evidence="5" type="ORF">PGRI_048520</name>
</gene>
<dbReference type="InterPro" id="IPR036028">
    <property type="entry name" value="SH3-like_dom_sf"/>
</dbReference>
<sequence>MAGLLVAEKNVADWTPEVLLRDVQAKREICDKNRWTFRRGGHNIQLRDTADKVLNWLDKFKAVGDIVSNVDPLHAGVPWAGIRFLIQVVQSEKTQMEALFCGLNRICYILYRCRLYEGLLQSCQSSPQACQNLHSVLIEFYTVILRFLVQAAYAYERTSLQRAFAAFWSSDDIQDLENKCQELEARAEIEAQNCDRSESSEARKLLLNLPVVKDLTDSMSTTITAISANLQEKEAGDILKWISRIPYEDHHRSVCKGRTANTGGWLFEHAQYQKWRLSEKSTILWIHGIPGAGKTRLISRVIDHLVDHQPDTTIAYFYCNRYETSRRNPTHVLQSYVKQLSKSPSNGAIQQVVIDIYKENQRKGGASANLSLEESERLVLELTKAYAETILILDAMDETYMEDREDLMEALDRLVSQSANLKVLISSRRDNNIKRRLQLEINLGIEATDNQDDISKFVHERIQHAQQSRHRSRPISEGLRDEIVTTLLEKSEGMFQWAALQIKEILELQLEKDIQKRLGRLPKGLQAAYAEIFKKRIKSSAGSMPEIASRAFQWVLFSFEPLPSDALVAFVSREMDHGRIEHVDLDIHDVLDACCNLLEVDKDSELCRFSHLSVQEYLEQHHYHANKSATSHRGIATVTIQCLLENNAFEITNENLAERTSLTYAARFWHLHARKSYKLEVSKGLKGYISMMFSKEFSLAFSNWLCIHDCDEDDFDKEPPARSFQPVKEGFPGRLYYASRFGFEFIVENMLREDTEVTREANLRSPIVASAVHCHPGVLRQLLCAQSSQTIQPEDVCYIIEKIDGDLKETMMVLLDSRTLDHEEEVHNSTQNWRERIIKEDVLTAAAKNLRKGDKVMTILLSKWGASMPITADVVKTAAGNTEIGDRVITILLQERGTDVPITEAVVKAAVGNKNCGGRLLMTLLRHRAEIPITEDVVKEAVTNSSGGEIMTILLEERGADIPITESVVARIVGSLNERVIAILLNKRGSEITITEDVVGAVAGNYSNREEVMATLLEKRAANISITEGLVARIAESFSERVISILLAQRGPDIPITEDVLEAAAGNSKSGDKIMATLLERRGTDIPITEVLIARIAKNFGESVMMILLKKCGDDIPITVDVLKAAAGNTKSGDKMMMILLERTDIHITEDVVEAAAINPWIADKVMGVLFDKSGARIPITEHILKAAAENYASGKEIMSMLLDKCEVDIPITEDVVKAAAGNYWSADTVMKVLLDKRGADVLITEDVRKAATENENCGDRLMTILLCHKADIPTIEDVINGRERGFSSISADPSSLIPSCFDSAHGQTKTTLPLALQAIESTVGQTETPRAGSRKYLRAFYPYCPAGGFLSSVILSLDPGDIILVHTLHTSGWADGTKLDSKQRGWLPTNYCVVYDCPPMYSLLKAAADIFDSVPDTFGPPMKDFANQDFLRGANAGVRFLLEQSECLISEAPLVKRYDELRALRKDLLSNLLCLSIIIKNFQNVVNGDPSNDVIQILLDEMIDRAFELVTRGARFFDLFHSLYDIDMIVTSIDESVSDPSAASLEHHQDQPTATRAEDISISHWIPCSGPSIATCGQRSAYNRLGSTYDGFLDVLRSLIGLHLQPSSSIKFIIIDTAKQAVQSCQLLLNVVQSVYEHHDQHDMFLKQAHHLMREKISELAHAAQDASRSENLHDEYTRLINVAIACVRAAGDCLTQARLVVGEFGDFNLETSEHETTEQNVITHISIT</sequence>
<dbReference type="Gene3D" id="3.40.50.300">
    <property type="entry name" value="P-loop containing nucleotide triphosphate hydrolases"/>
    <property type="match status" value="1"/>
</dbReference>
<dbReference type="PANTHER" id="PTHR10039">
    <property type="entry name" value="AMELOGENIN"/>
    <property type="match status" value="1"/>
</dbReference>
<dbReference type="SMART" id="SM00326">
    <property type="entry name" value="SH3"/>
    <property type="match status" value="1"/>
</dbReference>
<dbReference type="Pfam" id="PF23397">
    <property type="entry name" value="DUF7104"/>
    <property type="match status" value="13"/>
</dbReference>
<dbReference type="Proteomes" id="UP000070168">
    <property type="component" value="Unassembled WGS sequence"/>
</dbReference>
<feature type="domain" description="SH3" evidence="4">
    <location>
        <begin position="1333"/>
        <end position="1398"/>
    </location>
</feature>
<comment type="caution">
    <text evidence="5">The sequence shown here is derived from an EMBL/GenBank/DDBJ whole genome shotgun (WGS) entry which is preliminary data.</text>
</comment>
<keyword evidence="6" id="KW-1185">Reference proteome</keyword>
<dbReference type="Pfam" id="PF17100">
    <property type="entry name" value="NACHT_N"/>
    <property type="match status" value="1"/>
</dbReference>
<dbReference type="EMBL" id="LHQR01000069">
    <property type="protein sequence ID" value="KXG45996.1"/>
    <property type="molecule type" value="Genomic_DNA"/>
</dbReference>
<dbReference type="OMA" id="FGTIYCV"/>
<keyword evidence="1 3" id="KW-0728">SH3 domain</keyword>
<evidence type="ECO:0000313" key="6">
    <source>
        <dbReference type="Proteomes" id="UP000070168"/>
    </source>
</evidence>
<evidence type="ECO:0000256" key="2">
    <source>
        <dbReference type="ARBA" id="ARBA00022737"/>
    </source>
</evidence>
<dbReference type="SUPFAM" id="SSF52540">
    <property type="entry name" value="P-loop containing nucleoside triphosphate hydrolases"/>
    <property type="match status" value="1"/>
</dbReference>
<keyword evidence="2" id="KW-0677">Repeat</keyword>
<evidence type="ECO:0000256" key="1">
    <source>
        <dbReference type="ARBA" id="ARBA00022443"/>
    </source>
</evidence>
<accession>A0A135LAL2</accession>
<dbReference type="STRING" id="5078.A0A135LAL2"/>
<dbReference type="OrthoDB" id="7464126at2759"/>
<dbReference type="PROSITE" id="PS50002">
    <property type="entry name" value="SH3"/>
    <property type="match status" value="1"/>
</dbReference>
<organism evidence="5 6">
    <name type="scientific">Penicillium patulum</name>
    <name type="common">Penicillium griseofulvum</name>
    <dbReference type="NCBI Taxonomy" id="5078"/>
    <lineage>
        <taxon>Eukaryota</taxon>
        <taxon>Fungi</taxon>
        <taxon>Dikarya</taxon>
        <taxon>Ascomycota</taxon>
        <taxon>Pezizomycotina</taxon>
        <taxon>Eurotiomycetes</taxon>
        <taxon>Eurotiomycetidae</taxon>
        <taxon>Eurotiales</taxon>
        <taxon>Aspergillaceae</taxon>
        <taxon>Penicillium</taxon>
    </lineage>
</organism>
<dbReference type="PANTHER" id="PTHR10039:SF16">
    <property type="entry name" value="GPI INOSITOL-DEACYLASE"/>
    <property type="match status" value="1"/>
</dbReference>
<dbReference type="Pfam" id="PF24883">
    <property type="entry name" value="NPHP3_N"/>
    <property type="match status" value="1"/>
</dbReference>
<dbReference type="InterPro" id="IPR055530">
    <property type="entry name" value="DUF7104"/>
</dbReference>
<dbReference type="InterPro" id="IPR027417">
    <property type="entry name" value="P-loop_NTPase"/>
</dbReference>
<protein>
    <recommendedName>
        <fullName evidence="4">SH3 domain-containing protein</fullName>
    </recommendedName>
</protein>
<evidence type="ECO:0000259" key="4">
    <source>
        <dbReference type="PROSITE" id="PS50002"/>
    </source>
</evidence>
<reference evidence="5 6" key="1">
    <citation type="journal article" date="2016" name="BMC Genomics">
        <title>Genome sequencing and secondary metabolism of the postharvest pathogen Penicillium griseofulvum.</title>
        <authorList>
            <person name="Banani H."/>
            <person name="Marcet-Houben M."/>
            <person name="Ballester A.R."/>
            <person name="Abbruscato P."/>
            <person name="Gonzalez-Candelas L."/>
            <person name="Gabaldon T."/>
            <person name="Spadaro D."/>
        </authorList>
    </citation>
    <scope>NUCLEOTIDE SEQUENCE [LARGE SCALE GENOMIC DNA]</scope>
    <source>
        <strain evidence="5 6">PG3</strain>
    </source>
</reference>
<dbReference type="Gene3D" id="2.30.30.40">
    <property type="entry name" value="SH3 Domains"/>
    <property type="match status" value="1"/>
</dbReference>